<evidence type="ECO:0000256" key="1">
    <source>
        <dbReference type="SAM" id="MobiDB-lite"/>
    </source>
</evidence>
<reference evidence="3 4" key="1">
    <citation type="submission" date="2020-08" db="EMBL/GenBank/DDBJ databases">
        <title>Sequencing the genomes of 1000 actinobacteria strains.</title>
        <authorList>
            <person name="Klenk H.-P."/>
        </authorList>
    </citation>
    <scope>NUCLEOTIDE SEQUENCE [LARGE SCALE GENOMIC DNA]</scope>
    <source>
        <strain evidence="3 4">DSM 41654</strain>
    </source>
</reference>
<dbReference type="PANTHER" id="PTHR43798">
    <property type="entry name" value="MONOACYLGLYCEROL LIPASE"/>
    <property type="match status" value="1"/>
</dbReference>
<name>A0A7W7VZ22_KITKI</name>
<protein>
    <submittedName>
        <fullName evidence="3">Pimeloyl-ACP methyl ester carboxylesterase</fullName>
    </submittedName>
</protein>
<dbReference type="Proteomes" id="UP000540506">
    <property type="component" value="Unassembled WGS sequence"/>
</dbReference>
<dbReference type="PANTHER" id="PTHR43798:SF33">
    <property type="entry name" value="HYDROLASE, PUTATIVE (AFU_ORTHOLOGUE AFUA_2G14860)-RELATED"/>
    <property type="match status" value="1"/>
</dbReference>
<feature type="region of interest" description="Disordered" evidence="1">
    <location>
        <begin position="1"/>
        <end position="20"/>
    </location>
</feature>
<evidence type="ECO:0000313" key="3">
    <source>
        <dbReference type="EMBL" id="MBB4927299.1"/>
    </source>
</evidence>
<dbReference type="GO" id="GO:0003824">
    <property type="term" value="F:catalytic activity"/>
    <property type="evidence" value="ECO:0007669"/>
    <property type="project" value="UniProtKB-ARBA"/>
</dbReference>
<feature type="domain" description="AB hydrolase-1" evidence="2">
    <location>
        <begin position="41"/>
        <end position="307"/>
    </location>
</feature>
<organism evidence="3 4">
    <name type="scientific">Kitasatospora kifunensis</name>
    <name type="common">Streptomyces kifunensis</name>
    <dbReference type="NCBI Taxonomy" id="58351"/>
    <lineage>
        <taxon>Bacteria</taxon>
        <taxon>Bacillati</taxon>
        <taxon>Actinomycetota</taxon>
        <taxon>Actinomycetes</taxon>
        <taxon>Kitasatosporales</taxon>
        <taxon>Streptomycetaceae</taxon>
        <taxon>Kitasatospora</taxon>
    </lineage>
</organism>
<dbReference type="Pfam" id="PF12697">
    <property type="entry name" value="Abhydrolase_6"/>
    <property type="match status" value="1"/>
</dbReference>
<gene>
    <name evidence="3" type="ORF">FHR34_006292</name>
</gene>
<dbReference type="AlphaFoldDB" id="A0A7W7VZ22"/>
<dbReference type="GO" id="GO:0016020">
    <property type="term" value="C:membrane"/>
    <property type="evidence" value="ECO:0007669"/>
    <property type="project" value="TreeGrafter"/>
</dbReference>
<evidence type="ECO:0000259" key="2">
    <source>
        <dbReference type="Pfam" id="PF12697"/>
    </source>
</evidence>
<dbReference type="InterPro" id="IPR029058">
    <property type="entry name" value="AB_hydrolase_fold"/>
</dbReference>
<dbReference type="InterPro" id="IPR050266">
    <property type="entry name" value="AB_hydrolase_sf"/>
</dbReference>
<comment type="caution">
    <text evidence="3">The sequence shown here is derived from an EMBL/GenBank/DDBJ whole genome shotgun (WGS) entry which is preliminary data.</text>
</comment>
<evidence type="ECO:0000313" key="4">
    <source>
        <dbReference type="Proteomes" id="UP000540506"/>
    </source>
</evidence>
<dbReference type="SUPFAM" id="SSF53474">
    <property type="entry name" value="alpha/beta-Hydrolases"/>
    <property type="match status" value="1"/>
</dbReference>
<proteinExistence type="predicted"/>
<dbReference type="EMBL" id="JACHJV010000001">
    <property type="protein sequence ID" value="MBB4927299.1"/>
    <property type="molecule type" value="Genomic_DNA"/>
</dbReference>
<keyword evidence="4" id="KW-1185">Reference proteome</keyword>
<accession>A0A7W7VZ22</accession>
<dbReference type="Gene3D" id="3.40.50.1820">
    <property type="entry name" value="alpha/beta hydrolase"/>
    <property type="match status" value="1"/>
</dbReference>
<dbReference type="RefSeq" id="WP_246560181.1">
    <property type="nucleotide sequence ID" value="NZ_JACHJV010000001.1"/>
</dbReference>
<sequence length="324" mass="35288">MDQHTPHRATATDDAPPLGRLQEVGGRRLMVHRSGSGGPAVVFVSGASAVGLDYLNLHDRVAEFTTSVIYDRAGTGWSDPAELPRTAATAAEELRDLLHAIEVPAPYLLVGHSLGGGYARRFAQLFPDEVAGLLLLEPFHEDWDAYLPEPLQLRKQAADQAAADQQVTDQQVTEQQVTDLPELTEELVEQFRGVLAGYFALWPDPVREVLVERHLSLDWLQSGVLERSNLVGLLDELADGGGTPDVPLIVFTAMGVDPGQAAFMSDRLLREQNAGKRALFAALAASVPRGEHRVLENAGHSWLHVEGEGAVIQAIRDLLDRVDR</sequence>
<dbReference type="InterPro" id="IPR000073">
    <property type="entry name" value="AB_hydrolase_1"/>
</dbReference>